<dbReference type="GO" id="GO:0007156">
    <property type="term" value="P:homophilic cell adhesion via plasma membrane adhesion molecules"/>
    <property type="evidence" value="ECO:0007669"/>
    <property type="project" value="InterPro"/>
</dbReference>
<dbReference type="NCBIfam" id="TIGR01965">
    <property type="entry name" value="VCBS_repeat"/>
    <property type="match status" value="1"/>
</dbReference>
<accession>A0A2N0H6N2</accession>
<dbReference type="SMART" id="SM00112">
    <property type="entry name" value="CA"/>
    <property type="match status" value="1"/>
</dbReference>
<dbReference type="InterPro" id="IPR001343">
    <property type="entry name" value="Hemolysn_Ca-bd"/>
</dbReference>
<dbReference type="InterPro" id="IPR036691">
    <property type="entry name" value="Endo/exonu/phosph_ase_sf"/>
</dbReference>
<dbReference type="InterPro" id="IPR018511">
    <property type="entry name" value="Hemolysin-typ_Ca-bd_CS"/>
</dbReference>
<keyword evidence="1" id="KW-0732">Signal</keyword>
<evidence type="ECO:0000313" key="5">
    <source>
        <dbReference type="EMBL" id="PKB14611.1"/>
    </source>
</evidence>
<dbReference type="Proteomes" id="UP000232587">
    <property type="component" value="Unassembled WGS sequence"/>
</dbReference>
<comment type="caution">
    <text evidence="5">The sequence shown here is derived from an EMBL/GenBank/DDBJ whole genome shotgun (WGS) entry which is preliminary data.</text>
</comment>
<dbReference type="SUPFAM" id="SSF51120">
    <property type="entry name" value="beta-Roll"/>
    <property type="match status" value="1"/>
</dbReference>
<dbReference type="Gene3D" id="2.60.40.2030">
    <property type="match status" value="2"/>
</dbReference>
<dbReference type="CDD" id="cd11304">
    <property type="entry name" value="Cadherin_repeat"/>
    <property type="match status" value="1"/>
</dbReference>
<dbReference type="SUPFAM" id="SSF56219">
    <property type="entry name" value="DNase I-like"/>
    <property type="match status" value="1"/>
</dbReference>
<name>A0A2N0H6N2_9SPHN</name>
<protein>
    <recommendedName>
        <fullName evidence="4">Cadherin domain-containing protein</fullName>
    </recommendedName>
</protein>
<dbReference type="SMART" id="SM00237">
    <property type="entry name" value="Calx_beta"/>
    <property type="match status" value="1"/>
</dbReference>
<dbReference type="CDD" id="cd04486">
    <property type="entry name" value="YhcR_OBF_like"/>
    <property type="match status" value="1"/>
</dbReference>
<dbReference type="PROSITE" id="PS00330">
    <property type="entry name" value="HEMOLYSIN_CALCIUM"/>
    <property type="match status" value="1"/>
</dbReference>
<dbReference type="PROSITE" id="PS50268">
    <property type="entry name" value="CADHERIN_2"/>
    <property type="match status" value="1"/>
</dbReference>
<dbReference type="Gene3D" id="3.60.10.10">
    <property type="entry name" value="Endonuclease/exonuclease/phosphatase"/>
    <property type="match status" value="1"/>
</dbReference>
<dbReference type="SUPFAM" id="SSF49313">
    <property type="entry name" value="Cadherin-like"/>
    <property type="match status" value="1"/>
</dbReference>
<dbReference type="PRINTS" id="PR00313">
    <property type="entry name" value="CABNDNGRPT"/>
</dbReference>
<evidence type="ECO:0000259" key="4">
    <source>
        <dbReference type="PROSITE" id="PS50268"/>
    </source>
</evidence>
<dbReference type="GO" id="GO:0007154">
    <property type="term" value="P:cell communication"/>
    <property type="evidence" value="ECO:0007669"/>
    <property type="project" value="InterPro"/>
</dbReference>
<gene>
    <name evidence="5" type="ORF">B0I00_2209</name>
</gene>
<dbReference type="Pfam" id="PF00028">
    <property type="entry name" value="Cadherin"/>
    <property type="match status" value="1"/>
</dbReference>
<keyword evidence="6" id="KW-1185">Reference proteome</keyword>
<proteinExistence type="predicted"/>
<dbReference type="SUPFAM" id="SSF141072">
    <property type="entry name" value="CalX-like"/>
    <property type="match status" value="2"/>
</dbReference>
<dbReference type="Pfam" id="PF00353">
    <property type="entry name" value="HemolysinCabind"/>
    <property type="match status" value="1"/>
</dbReference>
<dbReference type="GO" id="GO:0005509">
    <property type="term" value="F:calcium ion binding"/>
    <property type="evidence" value="ECO:0007669"/>
    <property type="project" value="InterPro"/>
</dbReference>
<dbReference type="EMBL" id="PHUF01000004">
    <property type="protein sequence ID" value="PKB14611.1"/>
    <property type="molecule type" value="Genomic_DNA"/>
</dbReference>
<organism evidence="5 6">
    <name type="scientific">Novosphingobium kunmingense</name>
    <dbReference type="NCBI Taxonomy" id="1211806"/>
    <lineage>
        <taxon>Bacteria</taxon>
        <taxon>Pseudomonadati</taxon>
        <taxon>Pseudomonadota</taxon>
        <taxon>Alphaproteobacteria</taxon>
        <taxon>Sphingomonadales</taxon>
        <taxon>Sphingomonadaceae</taxon>
        <taxon>Novosphingobium</taxon>
    </lineage>
</organism>
<dbReference type="Pfam" id="PF17963">
    <property type="entry name" value="Big_9"/>
    <property type="match status" value="1"/>
</dbReference>
<sequence>MSNTYFSLASGDLLQDWSNTGLITTNDNWDLVPSIVGFLGDGLTSATGTDPRTITGSAGTIDVIANQLSPGITNGGVAEFQIANATVALQGSGPASAPYLAIYLNATGRQGVTLSFNARDLDASTDNAVQPIAVQYRIGSTGAWIDLPAGYIADASTGPSLATLTTAVTVTLPSSANNQAQVEVRIITTNAVGNDEWIGIDDIAVTSTALVQSQPGALSINDASLVEGNAGAAAITFTVTRSGGSDGAVDATWTVQNGTTSAADFAGPLTGTVHFDAGQTSATITVQIAGDTFVEASETFAVVLSNPTGGATILDGSGAGTIVADDLPPVANVFVNEINYDPVGTDANEFIELAGLAGTDLTGWKLVLYNGNGGGVYGTLNLSGTLADAGSGFGFVKVLAPALQNGAPDGIALVDSIGRVVQFLSYEGAMTATSGVAASMTSTDIGIAQENAAVGFTLQLTGTGSSYADFTWTANVADTAAAVNGGQTFLSGTALGQIRIADARVSEGNAGEALLTFTVSRAGGYATQASVDWQAALGTADGADLGIGAVLAGTVSFAANEFTKTITIPVRGDTLGEVNETLTVTLSNVTGNAVIADGGATGTIVNDDPIALTIMAIQGAGHLSAYAGQPVITTGIVTAVDAGGFYLQDPGGDGNTATSDAIFVYTGIAPGVAVGDAVSVKGTVAEFASGAGLSLTEIDATPANITVTSTGNALPAAMLIGAGGLLPPSQTIDNDGLTSFDPASDGIDFWESLEGMRVTVDSPLVVSNTNQYGETDIVASLGVGSTGVNDRGGITIGAGDFNPEKLQLDDRFGALIGYVPNHTIGDQLASVTGVIGYSFEHYELLATEAVTVTSDVTLTEEVSVLRGDANYMSVATYNLENLDPSDHKYEILSNDIVYNLMAPDIIAVQEMQDADGAGSGTSLSGASNAQGLIDAIYAQSGITYVYVEIAPAVANSTGGEPGGNIRNGYLYRPDRVALLEGSLALVTDPAFNGSRKPLAATWEFNGQTVTTINVHFTSRGGSDPLWGATQPPADAGDAARTAQAAAVGAYVNDRLAADPSGQYMVLGDWNGFYFERAQTQLTDGGVFTNLAMLLDAAERYSYVFDGNHQLIDNMLVTGGLFEGTRYDAVHLNAQFGAEGRPTDHDPQLALLLMGITPHDVVLSNDVVAENQPGGTLVGTLSATDTTGDVLTYTLVDDAGGRFVVDAATGAVTTTAAFDHEATGSFTVTVKVTDSAGLNSTQDIVITVGDVNEAPTAVGDAIAANEDATSANLWSLLQGNDFDPDLGDVLEISAIDTTGTHGSLVFDAASQTLRYVADGDAFDALAPGATAIDTFTYTVRDSGGLTSTASVSVTVTGIADGLEVAGGNGIDWLVGTAGEDQIRGGRGDDRLFGLDGHDWLQGDTGNDLLTGGEGHDSFAFGKSYGDDVVTDFDLAEDRVVLLDGAALRTATFGDYNHDGQIDARLAFTTGGSLTLLGLDSIAGLYVDHAAGFADASANDWYLHLQSAGVTP</sequence>
<dbReference type="InterPro" id="IPR011049">
    <property type="entry name" value="Serralysin-like_metalloprot_C"/>
</dbReference>
<dbReference type="InterPro" id="IPR010221">
    <property type="entry name" value="VCBS_dom"/>
</dbReference>
<dbReference type="Gene3D" id="2.150.10.10">
    <property type="entry name" value="Serralysin-like metalloprotease, C-terminal"/>
    <property type="match status" value="1"/>
</dbReference>
<evidence type="ECO:0000313" key="6">
    <source>
        <dbReference type="Proteomes" id="UP000232587"/>
    </source>
</evidence>
<dbReference type="InterPro" id="IPR038081">
    <property type="entry name" value="CalX-like_sf"/>
</dbReference>
<evidence type="ECO:0000256" key="1">
    <source>
        <dbReference type="ARBA" id="ARBA00022729"/>
    </source>
</evidence>
<feature type="domain" description="Cadherin" evidence="4">
    <location>
        <begin position="1167"/>
        <end position="1256"/>
    </location>
</feature>
<dbReference type="GO" id="GO:0016020">
    <property type="term" value="C:membrane"/>
    <property type="evidence" value="ECO:0007669"/>
    <property type="project" value="InterPro"/>
</dbReference>
<evidence type="ECO:0000256" key="2">
    <source>
        <dbReference type="ARBA" id="ARBA00022737"/>
    </source>
</evidence>
<keyword evidence="2" id="KW-0677">Repeat</keyword>
<dbReference type="InterPro" id="IPR002126">
    <property type="entry name" value="Cadherin-like_dom"/>
</dbReference>
<dbReference type="RefSeq" id="WP_198519216.1">
    <property type="nucleotide sequence ID" value="NZ_PHUF01000004.1"/>
</dbReference>
<dbReference type="InterPro" id="IPR003644">
    <property type="entry name" value="Calx_beta"/>
</dbReference>
<dbReference type="PANTHER" id="PTHR42834:SF1">
    <property type="entry name" value="ENDONUCLEASE_EXONUCLEASE_PHOSPHATASE FAMILY PROTEIN (AFU_ORTHOLOGUE AFUA_3G09210)"/>
    <property type="match status" value="1"/>
</dbReference>
<dbReference type="PANTHER" id="PTHR42834">
    <property type="entry name" value="ENDONUCLEASE/EXONUCLEASE/PHOSPHATASE FAMILY PROTEIN (AFU_ORTHOLOGUE AFUA_3G09210)"/>
    <property type="match status" value="1"/>
</dbReference>
<dbReference type="Gene3D" id="2.60.40.60">
    <property type="entry name" value="Cadherins"/>
    <property type="match status" value="1"/>
</dbReference>
<keyword evidence="3" id="KW-0106">Calcium</keyword>
<evidence type="ECO:0000256" key="3">
    <source>
        <dbReference type="ARBA" id="ARBA00022837"/>
    </source>
</evidence>
<dbReference type="Pfam" id="PF03160">
    <property type="entry name" value="Calx-beta"/>
    <property type="match status" value="2"/>
</dbReference>
<reference evidence="5 6" key="1">
    <citation type="submission" date="2017-11" db="EMBL/GenBank/DDBJ databases">
        <title>Genomic Encyclopedia of Type Strains, Phase III (KMG-III): the genomes of soil and plant-associated and newly described type strains.</title>
        <authorList>
            <person name="Whitman W."/>
        </authorList>
    </citation>
    <scope>NUCLEOTIDE SEQUENCE [LARGE SCALE GENOMIC DNA]</scope>
    <source>
        <strain evidence="5 6">CGMCC 1.12274</strain>
    </source>
</reference>
<dbReference type="InterPro" id="IPR015919">
    <property type="entry name" value="Cadherin-like_sf"/>
</dbReference>